<dbReference type="Gene3D" id="2.60.40.10">
    <property type="entry name" value="Immunoglobulins"/>
    <property type="match status" value="2"/>
</dbReference>
<accession>A0A7D9M4X7</accession>
<feature type="non-terminal residue" evidence="1">
    <location>
        <position position="277"/>
    </location>
</feature>
<dbReference type="InterPro" id="IPR036116">
    <property type="entry name" value="FN3_sf"/>
</dbReference>
<evidence type="ECO:0000313" key="1">
    <source>
        <dbReference type="EMBL" id="CAB4043107.1"/>
    </source>
</evidence>
<dbReference type="InterPro" id="IPR036179">
    <property type="entry name" value="Ig-like_dom_sf"/>
</dbReference>
<dbReference type="Gene3D" id="2.60.120.260">
    <property type="entry name" value="Galactose-binding domain-like"/>
    <property type="match status" value="1"/>
</dbReference>
<dbReference type="SUPFAM" id="SSF49265">
    <property type="entry name" value="Fibronectin type III"/>
    <property type="match status" value="1"/>
</dbReference>
<dbReference type="SMART" id="SM00060">
    <property type="entry name" value="FN3"/>
    <property type="match status" value="1"/>
</dbReference>
<dbReference type="PROSITE" id="PS50853">
    <property type="entry name" value="FN3"/>
    <property type="match status" value="1"/>
</dbReference>
<dbReference type="Pfam" id="PF07679">
    <property type="entry name" value="I-set"/>
    <property type="match status" value="1"/>
</dbReference>
<dbReference type="SUPFAM" id="SSF49785">
    <property type="entry name" value="Galactose-binding domain-like"/>
    <property type="match status" value="1"/>
</dbReference>
<dbReference type="AlphaFoldDB" id="A0A7D9M4X7"/>
<dbReference type="InterPro" id="IPR008979">
    <property type="entry name" value="Galactose-bd-like_sf"/>
</dbReference>
<reference evidence="1" key="1">
    <citation type="submission" date="2020-04" db="EMBL/GenBank/DDBJ databases">
        <authorList>
            <person name="Alioto T."/>
            <person name="Alioto T."/>
            <person name="Gomez Garrido J."/>
        </authorList>
    </citation>
    <scope>NUCLEOTIDE SEQUENCE</scope>
    <source>
        <strain evidence="1">A484AB</strain>
    </source>
</reference>
<sequence length="277" mass="31317">TFPGNSDETSIFANWVNDSVTARHIRIELPQSIERPCLRLELYGCKKDVVMPVIEQKSYSKSLNRIINRTITLKCQIRGQAGTEVTWKRDGQPLQGSSFEKNKTEYPHDLVISAVTKTQINITYKNDRDIYDNFNCTGKRNNSRRLLCRSVYSCSASYPGATTSSQGDIPVTITPNIVLPDVSGMPSISNIKSRSTVITWEAADDYLESLLERYIVRVSNENYTMKIDVTSGTEENNLTYHLLNLTEYTSYKVSIAAESVIAISNFTEKMTFLTFCK</sequence>
<dbReference type="PROSITE" id="PS50022">
    <property type="entry name" value="FA58C_3"/>
    <property type="match status" value="1"/>
</dbReference>
<proteinExistence type="predicted"/>
<dbReference type="PROSITE" id="PS50835">
    <property type="entry name" value="IG_LIKE"/>
    <property type="match status" value="1"/>
</dbReference>
<dbReference type="InterPro" id="IPR000421">
    <property type="entry name" value="FA58C"/>
</dbReference>
<dbReference type="SUPFAM" id="SSF48726">
    <property type="entry name" value="Immunoglobulin"/>
    <property type="match status" value="1"/>
</dbReference>
<dbReference type="InterPro" id="IPR003961">
    <property type="entry name" value="FN3_dom"/>
</dbReference>
<dbReference type="Pfam" id="PF00041">
    <property type="entry name" value="fn3"/>
    <property type="match status" value="1"/>
</dbReference>
<dbReference type="EMBL" id="CACRXK020031528">
    <property type="protein sequence ID" value="CAB4043107.1"/>
    <property type="molecule type" value="Genomic_DNA"/>
</dbReference>
<protein>
    <submittedName>
        <fullName evidence="1">Receptor-type tyrosine- phosphatase S</fullName>
    </submittedName>
</protein>
<dbReference type="InterPro" id="IPR013783">
    <property type="entry name" value="Ig-like_fold"/>
</dbReference>
<dbReference type="InterPro" id="IPR007110">
    <property type="entry name" value="Ig-like_dom"/>
</dbReference>
<dbReference type="OrthoDB" id="6418794at2759"/>
<comment type="caution">
    <text evidence="1">The sequence shown here is derived from an EMBL/GenBank/DDBJ whole genome shotgun (WGS) entry which is preliminary data.</text>
</comment>
<dbReference type="CDD" id="cd00096">
    <property type="entry name" value="Ig"/>
    <property type="match status" value="1"/>
</dbReference>
<dbReference type="InterPro" id="IPR013098">
    <property type="entry name" value="Ig_I-set"/>
</dbReference>
<gene>
    <name evidence="1" type="ORF">PACLA_8A014648</name>
</gene>
<name>A0A7D9M4X7_PARCT</name>
<evidence type="ECO:0000313" key="2">
    <source>
        <dbReference type="Proteomes" id="UP001152795"/>
    </source>
</evidence>
<dbReference type="CDD" id="cd00063">
    <property type="entry name" value="FN3"/>
    <property type="match status" value="1"/>
</dbReference>
<keyword evidence="2" id="KW-1185">Reference proteome</keyword>
<organism evidence="1 2">
    <name type="scientific">Paramuricea clavata</name>
    <name type="common">Red gorgonian</name>
    <name type="synonym">Violescent sea-whip</name>
    <dbReference type="NCBI Taxonomy" id="317549"/>
    <lineage>
        <taxon>Eukaryota</taxon>
        <taxon>Metazoa</taxon>
        <taxon>Cnidaria</taxon>
        <taxon>Anthozoa</taxon>
        <taxon>Octocorallia</taxon>
        <taxon>Malacalcyonacea</taxon>
        <taxon>Plexauridae</taxon>
        <taxon>Paramuricea</taxon>
    </lineage>
</organism>
<keyword evidence="1" id="KW-0675">Receptor</keyword>
<dbReference type="Proteomes" id="UP001152795">
    <property type="component" value="Unassembled WGS sequence"/>
</dbReference>